<dbReference type="RefSeq" id="WP_248432908.1">
    <property type="nucleotide sequence ID" value="NZ_CP096205.1"/>
</dbReference>
<name>A0ABY4KB09_9FLAO</name>
<dbReference type="InterPro" id="IPR013783">
    <property type="entry name" value="Ig-like_fold"/>
</dbReference>
<dbReference type="SUPFAM" id="SSF49265">
    <property type="entry name" value="Fibronectin type III"/>
    <property type="match status" value="1"/>
</dbReference>
<feature type="domain" description="Fibronectin type-III" evidence="2">
    <location>
        <begin position="664"/>
        <end position="899"/>
    </location>
</feature>
<dbReference type="NCBIfam" id="NF033708">
    <property type="entry name" value="T9SS_Cterm_ChiA"/>
    <property type="match status" value="1"/>
</dbReference>
<dbReference type="InterPro" id="IPR026444">
    <property type="entry name" value="Secre_tail"/>
</dbReference>
<evidence type="ECO:0000313" key="4">
    <source>
        <dbReference type="Proteomes" id="UP000830583"/>
    </source>
</evidence>
<dbReference type="InterPro" id="IPR003961">
    <property type="entry name" value="FN3_dom"/>
</dbReference>
<evidence type="ECO:0000259" key="2">
    <source>
        <dbReference type="SMART" id="SM00060"/>
    </source>
</evidence>
<dbReference type="SMART" id="SM00060">
    <property type="entry name" value="FN3"/>
    <property type="match status" value="2"/>
</dbReference>
<dbReference type="Gene3D" id="2.60.40.10">
    <property type="entry name" value="Immunoglobulins"/>
    <property type="match status" value="1"/>
</dbReference>
<dbReference type="Proteomes" id="UP000830583">
    <property type="component" value="Chromosome"/>
</dbReference>
<evidence type="ECO:0000256" key="1">
    <source>
        <dbReference type="ARBA" id="ARBA00022729"/>
    </source>
</evidence>
<gene>
    <name evidence="3" type="ORF">M0M57_10060</name>
</gene>
<organism evidence="3 4">
    <name type="scientific">Flavobacterium azooxidireducens</name>
    <dbReference type="NCBI Taxonomy" id="1871076"/>
    <lineage>
        <taxon>Bacteria</taxon>
        <taxon>Pseudomonadati</taxon>
        <taxon>Bacteroidota</taxon>
        <taxon>Flavobacteriia</taxon>
        <taxon>Flavobacteriales</taxon>
        <taxon>Flavobacteriaceae</taxon>
        <taxon>Flavobacterium</taxon>
    </lineage>
</organism>
<accession>A0ABY4KB09</accession>
<dbReference type="NCBIfam" id="TIGR04183">
    <property type="entry name" value="Por_Secre_tail"/>
    <property type="match status" value="1"/>
</dbReference>
<evidence type="ECO:0000313" key="3">
    <source>
        <dbReference type="EMBL" id="UPQ77976.1"/>
    </source>
</evidence>
<keyword evidence="1" id="KW-0732">Signal</keyword>
<protein>
    <submittedName>
        <fullName evidence="3">T9SS sorting signal type C domain-containing protein</fullName>
    </submittedName>
</protein>
<reference evidence="3" key="1">
    <citation type="submission" date="2022-04" db="EMBL/GenBank/DDBJ databases">
        <title>Consumption of N2O by Flavobacterium azooxidireducens sp. nov. isolated from Decomposing Leaf Litter of Phragmites australis (Cav.).</title>
        <authorList>
            <person name="Behrendt U."/>
            <person name="Spanner T."/>
            <person name="Augustin J."/>
            <person name="Horn M.A."/>
            <person name="Kolb S."/>
            <person name="Ulrich A."/>
        </authorList>
    </citation>
    <scope>NUCLEOTIDE SEQUENCE</scope>
    <source>
        <strain evidence="3">IGB 4-14</strain>
    </source>
</reference>
<proteinExistence type="predicted"/>
<dbReference type="InterPro" id="IPR036116">
    <property type="entry name" value="FN3_sf"/>
</dbReference>
<feature type="domain" description="Fibronectin type-III" evidence="2">
    <location>
        <begin position="310"/>
        <end position="400"/>
    </location>
</feature>
<dbReference type="EMBL" id="CP096205">
    <property type="protein sequence ID" value="UPQ77976.1"/>
    <property type="molecule type" value="Genomic_DNA"/>
</dbReference>
<keyword evidence="4" id="KW-1185">Reference proteome</keyword>
<sequence length="1427" mass="148874">MNLSLLKTLSRVLFITFVCIGFCANAQTVYVWNGSSTTSNSGINPNITSASFNSTQGNNNGTTTLITTATASSGYAGASGTSNFGAACKIGALSTSSSTYFSLVVTPSTNYKIQLNSISLGSRGTGTGPTVLTFYSSIDGYTTAIGSASVSANSAWALTNVTFTGTNLIGVSDSSVTLRIYGSGGTGSPGVNTANWRIDDVNLSVTSFTTPSGPTVTTTAATEISTTGADLNGSINANGTTTDASFEYGTTVAYGFSATATPSTATGTTATSISATIGSLALNTQYHYRAVGTESLTAYNGNDLTFYTLAATPGVLAVSNPMQTTLDVTVNATTENSNPSVTEYAIQETGGQYVQANGSLGATAVWQTASVWATTTVTGLNFSTSYTFSAKARNGAAVETGFGSPASETTLAAQTVDYAVIQSPTTTQNVLEGGSLTVYIKAYEPGLTTLSGEQSNLFGWVGYSSTNDDPSNAGWTWVPATFNVEIGNDDEYVATLSGLAIGTYYYAGRFQIGTGPYVYAGSGGVWNNDNVTLNINADVVDFANIQSPTSGTITEGTTNFDVYAQVYELGVTEAAGQGAGISAWIGYSSSDSNPNGNDWTWVSAAFNVQVGNNDEYVANIATGLTPGTYYYASRFLKTGSSTYVYGGTNGNWNDDNGVLTIEGLGTPIANDATDITQTQFNANWDAVAGASSYEVDVYTKVGGSVEVIDQTFTWADYSTANGTGGNSGGWNGSIASITFDISNWTDIAGYKGDNCAKMGAGSTQGSITTPVFGEAGDAVVTFRAGAWDGGSEQTTLLLEITGGGTLSVSSVEMVKGAFSNYNVTITGATVLTQLTFRAFQASNARFFIDDINVVVGSEVITPVSGSPFTTSNTTLPVTGLDSQTTYYYVVRAINGSVETVNSNEIEVETKPSVVTWSGTAWSNIAGPDETIDAILVGPYNTTANAGFTAKNLTVSTGGSLTIGAGTSVTVANELNNELTAAAVVINSDGSLIQEGTTNTNSGNITVLRNSQDLMRLDYTMWSSPVAAQNLGGFSPFTMTNRFYTYNTATDVYATIANTNNFAVGQGYLIRTPDNHPTSATSWSGQFIGLPNSGDVTVGLSAAGQGFNLVGNPYPSPISISTLLSENTGVIGGNLYFWRKTNGATGSAYITYSGGTFSDGPHEYNNIQPGQGFIVAAVSGADLTFTNTQRQADNGDFYRNANATQSEGNSRIWLNVSTNNAVVGQMAIGYNATASNDIDASDAAYINDNAVALNSFVANTELAVQHRASFEAIDVVPLRFKTNAAGSYTIAINDVDGLFTNEAQTIFLKDNLLNIEHDLRNSAYQFTSDSGVFADRFEVVYQSTLGVTIPEFANQTIVFAKDNNLNVQSGSSIIKGIQVFDVQGRLVLDVKDINSTSYSASLEQISNGVLLVKVFADNGISTTKKIIK</sequence>